<dbReference type="AlphaFoldDB" id="A0AAD8E8H7"/>
<reference evidence="2" key="2">
    <citation type="submission" date="2023-05" db="EMBL/GenBank/DDBJ databases">
        <authorList>
            <person name="Fouks B."/>
        </authorList>
    </citation>
    <scope>NUCLEOTIDE SEQUENCE</scope>
    <source>
        <strain evidence="2">Stay&amp;Tobe</strain>
        <tissue evidence="2">Testes</tissue>
    </source>
</reference>
<proteinExistence type="predicted"/>
<feature type="non-terminal residue" evidence="2">
    <location>
        <position position="1"/>
    </location>
</feature>
<feature type="region of interest" description="Disordered" evidence="1">
    <location>
        <begin position="1"/>
        <end position="26"/>
    </location>
</feature>
<comment type="caution">
    <text evidence="2">The sequence shown here is derived from an EMBL/GenBank/DDBJ whole genome shotgun (WGS) entry which is preliminary data.</text>
</comment>
<evidence type="ECO:0000256" key="1">
    <source>
        <dbReference type="SAM" id="MobiDB-lite"/>
    </source>
</evidence>
<evidence type="ECO:0000313" key="3">
    <source>
        <dbReference type="Proteomes" id="UP001233999"/>
    </source>
</evidence>
<sequence length="52" mass="5614">TKERRDESAHISGAFSQTPLPGGQGTANLRSVRLLEKLPSLRAFGELPLLPT</sequence>
<name>A0AAD8E8H7_DIPPU</name>
<protein>
    <submittedName>
        <fullName evidence="2">Uncharacterized protein</fullName>
    </submittedName>
</protein>
<dbReference type="Proteomes" id="UP001233999">
    <property type="component" value="Unassembled WGS sequence"/>
</dbReference>
<accession>A0AAD8E8H7</accession>
<evidence type="ECO:0000313" key="2">
    <source>
        <dbReference type="EMBL" id="KAJ9581038.1"/>
    </source>
</evidence>
<keyword evidence="3" id="KW-1185">Reference proteome</keyword>
<organism evidence="2 3">
    <name type="scientific">Diploptera punctata</name>
    <name type="common">Pacific beetle cockroach</name>
    <dbReference type="NCBI Taxonomy" id="6984"/>
    <lineage>
        <taxon>Eukaryota</taxon>
        <taxon>Metazoa</taxon>
        <taxon>Ecdysozoa</taxon>
        <taxon>Arthropoda</taxon>
        <taxon>Hexapoda</taxon>
        <taxon>Insecta</taxon>
        <taxon>Pterygota</taxon>
        <taxon>Neoptera</taxon>
        <taxon>Polyneoptera</taxon>
        <taxon>Dictyoptera</taxon>
        <taxon>Blattodea</taxon>
        <taxon>Blaberoidea</taxon>
        <taxon>Blaberidae</taxon>
        <taxon>Diplopterinae</taxon>
        <taxon>Diploptera</taxon>
    </lineage>
</organism>
<dbReference type="EMBL" id="JASPKZ010008050">
    <property type="protein sequence ID" value="KAJ9581038.1"/>
    <property type="molecule type" value="Genomic_DNA"/>
</dbReference>
<reference evidence="2" key="1">
    <citation type="journal article" date="2023" name="IScience">
        <title>Live-bearing cockroach genome reveals convergent evolutionary mechanisms linked to viviparity in insects and beyond.</title>
        <authorList>
            <person name="Fouks B."/>
            <person name="Harrison M.C."/>
            <person name="Mikhailova A.A."/>
            <person name="Marchal E."/>
            <person name="English S."/>
            <person name="Carruthers M."/>
            <person name="Jennings E.C."/>
            <person name="Chiamaka E.L."/>
            <person name="Frigard R.A."/>
            <person name="Pippel M."/>
            <person name="Attardo G.M."/>
            <person name="Benoit J.B."/>
            <person name="Bornberg-Bauer E."/>
            <person name="Tobe S.S."/>
        </authorList>
    </citation>
    <scope>NUCLEOTIDE SEQUENCE</scope>
    <source>
        <strain evidence="2">Stay&amp;Tobe</strain>
    </source>
</reference>
<gene>
    <name evidence="2" type="ORF">L9F63_023792</name>
</gene>
<feature type="non-terminal residue" evidence="2">
    <location>
        <position position="52"/>
    </location>
</feature>